<proteinExistence type="predicted"/>
<dbReference type="Proteomes" id="UP001530377">
    <property type="component" value="Unassembled WGS sequence"/>
</dbReference>
<comment type="caution">
    <text evidence="3">The sequence shown here is derived from an EMBL/GenBank/DDBJ whole genome shotgun (WGS) entry which is preliminary data.</text>
</comment>
<evidence type="ECO:0000313" key="3">
    <source>
        <dbReference type="EMBL" id="KAL3811413.1"/>
    </source>
</evidence>
<evidence type="ECO:0000313" key="4">
    <source>
        <dbReference type="Proteomes" id="UP001530377"/>
    </source>
</evidence>
<feature type="region of interest" description="Disordered" evidence="1">
    <location>
        <begin position="212"/>
        <end position="241"/>
    </location>
</feature>
<dbReference type="AlphaFoldDB" id="A0ABD3REG6"/>
<feature type="compositionally biased region" description="Polar residues" evidence="1">
    <location>
        <begin position="219"/>
        <end position="229"/>
    </location>
</feature>
<evidence type="ECO:0000256" key="1">
    <source>
        <dbReference type="SAM" id="MobiDB-lite"/>
    </source>
</evidence>
<name>A0ABD3REG6_9STRA</name>
<keyword evidence="2" id="KW-0732">Signal</keyword>
<sequence length="241" mass="25621">MTSNRHITVLLLSACVASLISDASSFLFPATTITTTRPRCTAVAPLSMAGFGGGGSPSSSKGGGASKLPKLKAKSQWDRYANLKSCKKVTVGVRIKNDGVNGGGEWMEVGRVRSEDDMHTDAAVARQRALIAEHSKRLYPVQIPPNAILEWGYRSDSEEGGDADAVWVAVDKSRGDDAPSGFEKKIGFEGISDKATGYYCFYNEGRIVERGEAGEKTSLRLQRNASKSDVGTKPGGASRGS</sequence>
<feature type="signal peptide" evidence="2">
    <location>
        <begin position="1"/>
        <end position="25"/>
    </location>
</feature>
<protein>
    <submittedName>
        <fullName evidence="3">Uncharacterized protein</fullName>
    </submittedName>
</protein>
<keyword evidence="4" id="KW-1185">Reference proteome</keyword>
<gene>
    <name evidence="3" type="ORF">ACHAXA_005314</name>
</gene>
<feature type="chain" id="PRO_5044791244" evidence="2">
    <location>
        <begin position="26"/>
        <end position="241"/>
    </location>
</feature>
<evidence type="ECO:0000256" key="2">
    <source>
        <dbReference type="SAM" id="SignalP"/>
    </source>
</evidence>
<accession>A0ABD3REG6</accession>
<reference evidence="3 4" key="1">
    <citation type="submission" date="2024-10" db="EMBL/GenBank/DDBJ databases">
        <title>Updated reference genomes for cyclostephanoid diatoms.</title>
        <authorList>
            <person name="Roberts W.R."/>
            <person name="Alverson A.J."/>
        </authorList>
    </citation>
    <scope>NUCLEOTIDE SEQUENCE [LARGE SCALE GENOMIC DNA]</scope>
    <source>
        <strain evidence="3 4">AJA228-03</strain>
    </source>
</reference>
<organism evidence="3 4">
    <name type="scientific">Cyclostephanos tholiformis</name>
    <dbReference type="NCBI Taxonomy" id="382380"/>
    <lineage>
        <taxon>Eukaryota</taxon>
        <taxon>Sar</taxon>
        <taxon>Stramenopiles</taxon>
        <taxon>Ochrophyta</taxon>
        <taxon>Bacillariophyta</taxon>
        <taxon>Coscinodiscophyceae</taxon>
        <taxon>Thalassiosirophycidae</taxon>
        <taxon>Stephanodiscales</taxon>
        <taxon>Stephanodiscaceae</taxon>
        <taxon>Cyclostephanos</taxon>
    </lineage>
</organism>
<dbReference type="EMBL" id="JALLPB020000263">
    <property type="protein sequence ID" value="KAL3811413.1"/>
    <property type="molecule type" value="Genomic_DNA"/>
</dbReference>